<evidence type="ECO:0000256" key="1">
    <source>
        <dbReference type="ARBA" id="ARBA00004496"/>
    </source>
</evidence>
<dbReference type="OrthoDB" id="9802215at2"/>
<name>A0A3L7ADJ7_9HYPH</name>
<dbReference type="InterPro" id="IPR007864">
    <property type="entry name" value="UreE_C_dom"/>
</dbReference>
<dbReference type="GO" id="GO:0005737">
    <property type="term" value="C:cytoplasm"/>
    <property type="evidence" value="ECO:0007669"/>
    <property type="project" value="UniProtKB-SubCell"/>
</dbReference>
<dbReference type="Gene3D" id="2.60.260.20">
    <property type="entry name" value="Urease metallochaperone UreE, N-terminal domain"/>
    <property type="match status" value="1"/>
</dbReference>
<evidence type="ECO:0000256" key="2">
    <source>
        <dbReference type="ARBA" id="ARBA00022490"/>
    </source>
</evidence>
<accession>A0A3L7ADJ7</accession>
<evidence type="ECO:0000256" key="3">
    <source>
        <dbReference type="ARBA" id="ARBA00022596"/>
    </source>
</evidence>
<dbReference type="SUPFAM" id="SSF69737">
    <property type="entry name" value="Urease metallochaperone UreE, C-terminal domain"/>
    <property type="match status" value="1"/>
</dbReference>
<dbReference type="RefSeq" id="WP_121623515.1">
    <property type="nucleotide sequence ID" value="NZ_JACIIW010000001.1"/>
</dbReference>
<dbReference type="Pfam" id="PF02814">
    <property type="entry name" value="UreE_N"/>
    <property type="match status" value="1"/>
</dbReference>
<dbReference type="GO" id="GO:0016151">
    <property type="term" value="F:nickel cation binding"/>
    <property type="evidence" value="ECO:0007669"/>
    <property type="project" value="UniProtKB-UniRule"/>
</dbReference>
<dbReference type="Pfam" id="PF05194">
    <property type="entry name" value="UreE_C"/>
    <property type="match status" value="1"/>
</dbReference>
<dbReference type="InterPro" id="IPR012406">
    <property type="entry name" value="UreE"/>
</dbReference>
<evidence type="ECO:0000256" key="5">
    <source>
        <dbReference type="HAMAP-Rule" id="MF_00822"/>
    </source>
</evidence>
<comment type="similarity">
    <text evidence="5">Belongs to the UreE family.</text>
</comment>
<evidence type="ECO:0000313" key="9">
    <source>
        <dbReference type="Proteomes" id="UP000269692"/>
    </source>
</evidence>
<dbReference type="SUPFAM" id="SSF69287">
    <property type="entry name" value="Urease metallochaperone UreE, N-terminal domain"/>
    <property type="match status" value="1"/>
</dbReference>
<feature type="compositionally biased region" description="Basic residues" evidence="6">
    <location>
        <begin position="160"/>
        <end position="174"/>
    </location>
</feature>
<sequence length="244" mass="26426">MNRAIAVVRRPAVKDERVADEVVLDHRARYGRSFAFTTTGGLAVALDLDKAALLDEGDAVKLEDGRLVRVKAAVEDLLEVTSPSLARLLKVSWHLGGSHVPVEIADGALYVARTGAVAELARGLGVALREVRRPFRPEKGAFEAAEAHAHGHHDHGDHAHGHHDHGHHDHGHAHHDHDHHDHGHHAHGDGCGCGHAHDHEHGHAPHAHHSEDKGHTAHAHAHEHAHDHKHESHGGGHGHGHKHD</sequence>
<feature type="domain" description="UreE urease accessory N-terminal" evidence="7">
    <location>
        <begin position="3"/>
        <end position="68"/>
    </location>
</feature>
<reference evidence="8 9" key="1">
    <citation type="submission" date="2018-10" db="EMBL/GenBank/DDBJ databases">
        <title>Xanthobacter tagetidis genome sequencing and assembly.</title>
        <authorList>
            <person name="Maclea K.S."/>
            <person name="Goen A.E."/>
            <person name="Fatima S.A."/>
        </authorList>
    </citation>
    <scope>NUCLEOTIDE SEQUENCE [LARGE SCALE GENOMIC DNA]</scope>
    <source>
        <strain evidence="8 9">ATCC 700314</strain>
    </source>
</reference>
<keyword evidence="3 5" id="KW-0533">Nickel</keyword>
<dbReference type="Proteomes" id="UP000269692">
    <property type="component" value="Unassembled WGS sequence"/>
</dbReference>
<proteinExistence type="inferred from homology"/>
<evidence type="ECO:0000256" key="4">
    <source>
        <dbReference type="ARBA" id="ARBA00023186"/>
    </source>
</evidence>
<comment type="caution">
    <text evidence="8">The sequence shown here is derived from an EMBL/GenBank/DDBJ whole genome shotgun (WGS) entry which is preliminary data.</text>
</comment>
<dbReference type="Gene3D" id="3.30.70.790">
    <property type="entry name" value="UreE, C-terminal domain"/>
    <property type="match status" value="1"/>
</dbReference>
<feature type="compositionally biased region" description="Basic and acidic residues" evidence="6">
    <location>
        <begin position="195"/>
        <end position="234"/>
    </location>
</feature>
<dbReference type="SMART" id="SM00988">
    <property type="entry name" value="UreE_N"/>
    <property type="match status" value="1"/>
</dbReference>
<dbReference type="AlphaFoldDB" id="A0A3L7ADJ7"/>
<evidence type="ECO:0000256" key="6">
    <source>
        <dbReference type="SAM" id="MobiDB-lite"/>
    </source>
</evidence>
<evidence type="ECO:0000313" key="8">
    <source>
        <dbReference type="EMBL" id="RLP78463.1"/>
    </source>
</evidence>
<dbReference type="GO" id="GO:0006457">
    <property type="term" value="P:protein folding"/>
    <property type="evidence" value="ECO:0007669"/>
    <property type="project" value="InterPro"/>
</dbReference>
<dbReference type="EMBL" id="RCTF01000008">
    <property type="protein sequence ID" value="RLP78463.1"/>
    <property type="molecule type" value="Genomic_DNA"/>
</dbReference>
<dbReference type="InterPro" id="IPR036118">
    <property type="entry name" value="UreE_N_sf"/>
</dbReference>
<organism evidence="8 9">
    <name type="scientific">Xanthobacter tagetidis</name>
    <dbReference type="NCBI Taxonomy" id="60216"/>
    <lineage>
        <taxon>Bacteria</taxon>
        <taxon>Pseudomonadati</taxon>
        <taxon>Pseudomonadota</taxon>
        <taxon>Alphaproteobacteria</taxon>
        <taxon>Hyphomicrobiales</taxon>
        <taxon>Xanthobacteraceae</taxon>
        <taxon>Xanthobacter</taxon>
    </lineage>
</organism>
<keyword evidence="9" id="KW-1185">Reference proteome</keyword>
<comment type="subcellular location">
    <subcellularLocation>
        <location evidence="1 5">Cytoplasm</location>
    </subcellularLocation>
</comment>
<gene>
    <name evidence="5" type="primary">ureE</name>
    <name evidence="8" type="ORF">D9R14_11710</name>
</gene>
<comment type="function">
    <text evidence="5">Involved in urease metallocenter assembly. Binds nickel. Probably functions as a nickel donor during metallocenter assembly.</text>
</comment>
<dbReference type="GO" id="GO:0051082">
    <property type="term" value="F:unfolded protein binding"/>
    <property type="evidence" value="ECO:0007669"/>
    <property type="project" value="UniProtKB-UniRule"/>
</dbReference>
<dbReference type="InterPro" id="IPR004029">
    <property type="entry name" value="UreE_N"/>
</dbReference>
<keyword evidence="4 5" id="KW-0143">Chaperone</keyword>
<feature type="region of interest" description="Disordered" evidence="6">
    <location>
        <begin position="146"/>
        <end position="244"/>
    </location>
</feature>
<evidence type="ECO:0000259" key="7">
    <source>
        <dbReference type="SMART" id="SM00988"/>
    </source>
</evidence>
<dbReference type="HAMAP" id="MF_00822">
    <property type="entry name" value="UreE"/>
    <property type="match status" value="1"/>
</dbReference>
<keyword evidence="2 5" id="KW-0963">Cytoplasm</keyword>
<feature type="compositionally biased region" description="Basic and acidic residues" evidence="6">
    <location>
        <begin position="146"/>
        <end position="159"/>
    </location>
</feature>
<protein>
    <recommendedName>
        <fullName evidence="5">Urease accessory protein UreE</fullName>
    </recommendedName>
</protein>